<sequence>MEWVPGDVTPLKAIEPREEIDGFIDRFGNTVREYQSFDGVVPPTSEELRSSLYNAVAEHTSELRRISFSRNATCDAPLNLASMKTFSLKLETEKNSDNTLSDPTVYASKTYYKP</sequence>
<comment type="caution">
    <text evidence="1">The sequence shown here is derived from an EMBL/GenBank/DDBJ whole genome shotgun (WGS) entry which is preliminary data.</text>
</comment>
<protein>
    <submittedName>
        <fullName evidence="1">Uncharacterized protein</fullName>
    </submittedName>
</protein>
<evidence type="ECO:0000313" key="1">
    <source>
        <dbReference type="EMBL" id="KAJ8669828.1"/>
    </source>
</evidence>
<evidence type="ECO:0000313" key="2">
    <source>
        <dbReference type="Proteomes" id="UP001239111"/>
    </source>
</evidence>
<accession>A0ACC2NGC6</accession>
<reference evidence="1" key="1">
    <citation type="submission" date="2023-04" db="EMBL/GenBank/DDBJ databases">
        <title>A chromosome-level genome assembly of the parasitoid wasp Eretmocerus hayati.</title>
        <authorList>
            <person name="Zhong Y."/>
            <person name="Liu S."/>
            <person name="Liu Y."/>
        </authorList>
    </citation>
    <scope>NUCLEOTIDE SEQUENCE</scope>
    <source>
        <strain evidence="1">ZJU_SS_LIU_2023</strain>
    </source>
</reference>
<organism evidence="1 2">
    <name type="scientific">Eretmocerus hayati</name>
    <dbReference type="NCBI Taxonomy" id="131215"/>
    <lineage>
        <taxon>Eukaryota</taxon>
        <taxon>Metazoa</taxon>
        <taxon>Ecdysozoa</taxon>
        <taxon>Arthropoda</taxon>
        <taxon>Hexapoda</taxon>
        <taxon>Insecta</taxon>
        <taxon>Pterygota</taxon>
        <taxon>Neoptera</taxon>
        <taxon>Endopterygota</taxon>
        <taxon>Hymenoptera</taxon>
        <taxon>Apocrita</taxon>
        <taxon>Proctotrupomorpha</taxon>
        <taxon>Chalcidoidea</taxon>
        <taxon>Aphelinidae</taxon>
        <taxon>Aphelininae</taxon>
        <taxon>Eretmocerus</taxon>
    </lineage>
</organism>
<name>A0ACC2NGC6_9HYME</name>
<gene>
    <name evidence="1" type="ORF">QAD02_001087</name>
</gene>
<proteinExistence type="predicted"/>
<keyword evidence="2" id="KW-1185">Reference proteome</keyword>
<dbReference type="EMBL" id="CM056743">
    <property type="protein sequence ID" value="KAJ8669828.1"/>
    <property type="molecule type" value="Genomic_DNA"/>
</dbReference>
<dbReference type="Proteomes" id="UP001239111">
    <property type="component" value="Chromosome 3"/>
</dbReference>